<proteinExistence type="predicted"/>
<dbReference type="RefSeq" id="WP_071013466.1">
    <property type="nucleotide sequence ID" value="NZ_CP017754.1"/>
</dbReference>
<evidence type="ECO:0000313" key="1">
    <source>
        <dbReference type="EMBL" id="AOZ06628.1"/>
    </source>
</evidence>
<dbReference type="Proteomes" id="UP000177515">
    <property type="component" value="Chromosome 1"/>
</dbReference>
<organism evidence="1 2">
    <name type="scientific">Cupriavidus malaysiensis</name>
    <dbReference type="NCBI Taxonomy" id="367825"/>
    <lineage>
        <taxon>Bacteria</taxon>
        <taxon>Pseudomonadati</taxon>
        <taxon>Pseudomonadota</taxon>
        <taxon>Betaproteobacteria</taxon>
        <taxon>Burkholderiales</taxon>
        <taxon>Burkholderiaceae</taxon>
        <taxon>Cupriavidus</taxon>
    </lineage>
</organism>
<reference evidence="1 2" key="1">
    <citation type="submission" date="2016-10" db="EMBL/GenBank/DDBJ databases">
        <title>Complete genome sequences of three Cupriavidus strains isolated from various Malaysian environments.</title>
        <authorList>
            <person name="Abdullah A.A.-A."/>
            <person name="Shafie N.A.H."/>
            <person name="Lau N.S."/>
        </authorList>
    </citation>
    <scope>NUCLEOTIDE SEQUENCE [LARGE SCALE GENOMIC DNA]</scope>
    <source>
        <strain evidence="1 2">USMAA1020</strain>
    </source>
</reference>
<protein>
    <submittedName>
        <fullName evidence="1">Uncharacterized protein</fullName>
    </submittedName>
</protein>
<name>A0ABM6F570_9BURK</name>
<gene>
    <name evidence="1" type="ORF">BKK80_13010</name>
</gene>
<sequence length="100" mass="10422">MSGTDAHPAAQGNPANTAALASMRAALDAHVAGRLAAGGLVQGWRDAAVGLSLPPVFGQAMEELLRRLEMSAVFAQDSCSFSSNAVTDQLKRWLDKAAQQ</sequence>
<evidence type="ECO:0000313" key="2">
    <source>
        <dbReference type="Proteomes" id="UP000177515"/>
    </source>
</evidence>
<dbReference type="EMBL" id="CP017754">
    <property type="protein sequence ID" value="AOZ06628.1"/>
    <property type="molecule type" value="Genomic_DNA"/>
</dbReference>
<keyword evidence="2" id="KW-1185">Reference proteome</keyword>
<accession>A0ABM6F570</accession>